<organism evidence="1 2">
    <name type="scientific">Edaphobacter modestus</name>
    <dbReference type="NCBI Taxonomy" id="388466"/>
    <lineage>
        <taxon>Bacteria</taxon>
        <taxon>Pseudomonadati</taxon>
        <taxon>Acidobacteriota</taxon>
        <taxon>Terriglobia</taxon>
        <taxon>Terriglobales</taxon>
        <taxon>Acidobacteriaceae</taxon>
        <taxon>Edaphobacter</taxon>
    </lineage>
</organism>
<proteinExistence type="predicted"/>
<accession>A0A4V2G4D2</accession>
<protein>
    <submittedName>
        <fullName evidence="1">Uncharacterized protein</fullName>
    </submittedName>
</protein>
<keyword evidence="2" id="KW-1185">Reference proteome</keyword>
<evidence type="ECO:0000313" key="1">
    <source>
        <dbReference type="EMBL" id="RZU40516.1"/>
    </source>
</evidence>
<gene>
    <name evidence="1" type="ORF">BDD14_1980</name>
</gene>
<evidence type="ECO:0000313" key="2">
    <source>
        <dbReference type="Proteomes" id="UP000292958"/>
    </source>
</evidence>
<name>A0A4V2G4D2_9BACT</name>
<reference evidence="1 2" key="1">
    <citation type="submission" date="2019-02" db="EMBL/GenBank/DDBJ databases">
        <title>Genomic Encyclopedia of Archaeal and Bacterial Type Strains, Phase II (KMG-II): from individual species to whole genera.</title>
        <authorList>
            <person name="Goeker M."/>
        </authorList>
    </citation>
    <scope>NUCLEOTIDE SEQUENCE [LARGE SCALE GENOMIC DNA]</scope>
    <source>
        <strain evidence="1 2">DSM 18101</strain>
    </source>
</reference>
<sequence>MGVGKVTIYLRGTEEYSELQANVGMGSFHDRRPGGTSAHLGTKQVFRGKGTGQIAANVGVGSIELRPEE</sequence>
<dbReference type="OrthoDB" id="119347at2"/>
<dbReference type="Proteomes" id="UP000292958">
    <property type="component" value="Unassembled WGS sequence"/>
</dbReference>
<comment type="caution">
    <text evidence="1">The sequence shown here is derived from an EMBL/GenBank/DDBJ whole genome shotgun (WGS) entry which is preliminary data.</text>
</comment>
<dbReference type="EMBL" id="SHKW01000001">
    <property type="protein sequence ID" value="RZU40516.1"/>
    <property type="molecule type" value="Genomic_DNA"/>
</dbReference>
<dbReference type="AlphaFoldDB" id="A0A4V2G4D2"/>
<dbReference type="RefSeq" id="WP_130418576.1">
    <property type="nucleotide sequence ID" value="NZ_SHKW01000001.1"/>
</dbReference>